<organism evidence="1 2">
    <name type="scientific">Linum trigynum</name>
    <dbReference type="NCBI Taxonomy" id="586398"/>
    <lineage>
        <taxon>Eukaryota</taxon>
        <taxon>Viridiplantae</taxon>
        <taxon>Streptophyta</taxon>
        <taxon>Embryophyta</taxon>
        <taxon>Tracheophyta</taxon>
        <taxon>Spermatophyta</taxon>
        <taxon>Magnoliopsida</taxon>
        <taxon>eudicotyledons</taxon>
        <taxon>Gunneridae</taxon>
        <taxon>Pentapetalae</taxon>
        <taxon>rosids</taxon>
        <taxon>fabids</taxon>
        <taxon>Malpighiales</taxon>
        <taxon>Linaceae</taxon>
        <taxon>Linum</taxon>
    </lineage>
</organism>
<name>A0AAV2GWP5_9ROSI</name>
<proteinExistence type="predicted"/>
<dbReference type="EMBL" id="OZ034822">
    <property type="protein sequence ID" value="CAL1413720.1"/>
    <property type="molecule type" value="Genomic_DNA"/>
</dbReference>
<dbReference type="AlphaFoldDB" id="A0AAV2GWP5"/>
<protein>
    <submittedName>
        <fullName evidence="1">Uncharacterized protein</fullName>
    </submittedName>
</protein>
<evidence type="ECO:0000313" key="2">
    <source>
        <dbReference type="Proteomes" id="UP001497516"/>
    </source>
</evidence>
<sequence length="72" mass="7908">MLPTPTTQEIATICDKGKLPGYDLLGRETTMGLGLMHEGQRGRRRQQIRVARLGLGTRMGRDELLSSEPSVG</sequence>
<gene>
    <name evidence="1" type="ORF">LTRI10_LOCUS52930</name>
</gene>
<evidence type="ECO:0000313" key="1">
    <source>
        <dbReference type="EMBL" id="CAL1413720.1"/>
    </source>
</evidence>
<keyword evidence="2" id="KW-1185">Reference proteome</keyword>
<accession>A0AAV2GWP5</accession>
<dbReference type="Proteomes" id="UP001497516">
    <property type="component" value="Chromosome 9"/>
</dbReference>
<reference evidence="1 2" key="1">
    <citation type="submission" date="2024-04" db="EMBL/GenBank/DDBJ databases">
        <authorList>
            <person name="Fracassetti M."/>
        </authorList>
    </citation>
    <scope>NUCLEOTIDE SEQUENCE [LARGE SCALE GENOMIC DNA]</scope>
</reference>